<dbReference type="PANTHER" id="PTHR43434:SF1">
    <property type="entry name" value="PHOSPHOGLYCOLATE PHOSPHATASE"/>
    <property type="match status" value="1"/>
</dbReference>
<dbReference type="SFLD" id="SFLDS00003">
    <property type="entry name" value="Haloacid_Dehalogenase"/>
    <property type="match status" value="1"/>
</dbReference>
<keyword evidence="1" id="KW-0378">Hydrolase</keyword>
<protein>
    <submittedName>
        <fullName evidence="1">HAD family hydrolase</fullName>
    </submittedName>
</protein>
<dbReference type="Proteomes" id="UP001197626">
    <property type="component" value="Chromosome"/>
</dbReference>
<proteinExistence type="predicted"/>
<dbReference type="InterPro" id="IPR041492">
    <property type="entry name" value="HAD_2"/>
</dbReference>
<dbReference type="Gene3D" id="3.40.50.1000">
    <property type="entry name" value="HAD superfamily/HAD-like"/>
    <property type="match status" value="1"/>
</dbReference>
<dbReference type="SUPFAM" id="SSF56784">
    <property type="entry name" value="HAD-like"/>
    <property type="match status" value="1"/>
</dbReference>
<keyword evidence="2" id="KW-1185">Reference proteome</keyword>
<reference evidence="1 2" key="1">
    <citation type="journal article" date="2022" name="Pathogens">
        <title>Staphylococcus ratti sp. nov. Isolated from a Lab Rat.</title>
        <authorList>
            <person name="Kovarovic V."/>
            <person name="Sedlacek I."/>
            <person name="Petras P."/>
            <person name="Kralova S."/>
            <person name="Maslanova I."/>
            <person name="Svec P."/>
            <person name="Neumann-Schaal M."/>
            <person name="Botka T."/>
            <person name="Gelbicova T."/>
            <person name="Stankova E."/>
            <person name="Doskar J."/>
            <person name="Pantucek R."/>
        </authorList>
    </citation>
    <scope>NUCLEOTIDE SEQUENCE [LARGE SCALE GENOMIC DNA]</scope>
    <source>
        <strain evidence="1 2">CCM 9025</strain>
    </source>
</reference>
<dbReference type="InterPro" id="IPR006439">
    <property type="entry name" value="HAD-SF_hydro_IA"/>
</dbReference>
<organism evidence="1 2">
    <name type="scientific">Staphylococcus ratti</name>
    <dbReference type="NCBI Taxonomy" id="2892440"/>
    <lineage>
        <taxon>Bacteria</taxon>
        <taxon>Bacillati</taxon>
        <taxon>Bacillota</taxon>
        <taxon>Bacilli</taxon>
        <taxon>Bacillales</taxon>
        <taxon>Staphylococcaceae</taxon>
        <taxon>Staphylococcus</taxon>
    </lineage>
</organism>
<name>A0ABY3PC41_9STAP</name>
<sequence>MTNESWIMFDKDGTLIHFDKSWVKIGIQLVEAVCDYFHIDDRNAVKADLGIVNDAFTPGSIMASGTLDEMIAVFNQYAKQDTTRFTQQKSQALIDTREPEVEFIDGVIATLKELKSAGYRLGILTSDNRTGMEYFFERTQLQHLFDSVISTNGDNFEKPDPRILEPLWNQGVKGEHLIIVGDTDNDMKTGKNAQARYTVGVRTGLGNQAKFDDADIVLKDVTALPKFLLKATH</sequence>
<accession>A0ABY3PC41</accession>
<evidence type="ECO:0000313" key="1">
    <source>
        <dbReference type="EMBL" id="UEX89905.1"/>
    </source>
</evidence>
<dbReference type="NCBIfam" id="TIGR01549">
    <property type="entry name" value="HAD-SF-IA-v1"/>
    <property type="match status" value="1"/>
</dbReference>
<dbReference type="Pfam" id="PF13419">
    <property type="entry name" value="HAD_2"/>
    <property type="match status" value="1"/>
</dbReference>
<gene>
    <name evidence="1" type="ORF">LN051_10150</name>
</gene>
<dbReference type="InterPro" id="IPR036412">
    <property type="entry name" value="HAD-like_sf"/>
</dbReference>
<dbReference type="SFLD" id="SFLDG01129">
    <property type="entry name" value="C1.5:_HAD__Beta-PGM__Phosphata"/>
    <property type="match status" value="1"/>
</dbReference>
<dbReference type="InterPro" id="IPR050155">
    <property type="entry name" value="HAD-like_hydrolase_sf"/>
</dbReference>
<dbReference type="PRINTS" id="PR00413">
    <property type="entry name" value="HADHALOGNASE"/>
</dbReference>
<dbReference type="InterPro" id="IPR023214">
    <property type="entry name" value="HAD_sf"/>
</dbReference>
<dbReference type="RefSeq" id="WP_229292410.1">
    <property type="nucleotide sequence ID" value="NZ_CP086654.1"/>
</dbReference>
<dbReference type="PANTHER" id="PTHR43434">
    <property type="entry name" value="PHOSPHOGLYCOLATE PHOSPHATASE"/>
    <property type="match status" value="1"/>
</dbReference>
<evidence type="ECO:0000313" key="2">
    <source>
        <dbReference type="Proteomes" id="UP001197626"/>
    </source>
</evidence>
<dbReference type="GO" id="GO:0016787">
    <property type="term" value="F:hydrolase activity"/>
    <property type="evidence" value="ECO:0007669"/>
    <property type="project" value="UniProtKB-KW"/>
</dbReference>
<dbReference type="EMBL" id="CP086654">
    <property type="protein sequence ID" value="UEX89905.1"/>
    <property type="molecule type" value="Genomic_DNA"/>
</dbReference>